<protein>
    <submittedName>
        <fullName evidence="10">Site-specific recombinase XerD</fullName>
    </submittedName>
</protein>
<dbReference type="InterPro" id="IPR002104">
    <property type="entry name" value="Integrase_catalytic"/>
</dbReference>
<dbReference type="GO" id="GO:0006310">
    <property type="term" value="P:DNA recombination"/>
    <property type="evidence" value="ECO:0007669"/>
    <property type="project" value="UniProtKB-KW"/>
</dbReference>
<organism evidence="10 11">
    <name type="scientific">Hespellia stercorisuis DSM 15480</name>
    <dbReference type="NCBI Taxonomy" id="1121950"/>
    <lineage>
        <taxon>Bacteria</taxon>
        <taxon>Bacillati</taxon>
        <taxon>Bacillota</taxon>
        <taxon>Clostridia</taxon>
        <taxon>Lachnospirales</taxon>
        <taxon>Lachnospiraceae</taxon>
        <taxon>Hespellia</taxon>
    </lineage>
</organism>
<reference evidence="10 11" key="1">
    <citation type="submission" date="2016-11" db="EMBL/GenBank/DDBJ databases">
        <authorList>
            <person name="Jaros S."/>
            <person name="Januszkiewicz K."/>
            <person name="Wedrychowicz H."/>
        </authorList>
    </citation>
    <scope>NUCLEOTIDE SEQUENCE [LARGE SCALE GENOMIC DNA]</scope>
    <source>
        <strain evidence="10 11">DSM 15480</strain>
    </source>
</reference>
<dbReference type="PROSITE" id="PS51900">
    <property type="entry name" value="CB"/>
    <property type="match status" value="1"/>
</dbReference>
<evidence type="ECO:0000256" key="1">
    <source>
        <dbReference type="ARBA" id="ARBA00003283"/>
    </source>
</evidence>
<dbReference type="InterPro" id="IPR050090">
    <property type="entry name" value="Tyrosine_recombinase_XerCD"/>
</dbReference>
<feature type="region of interest" description="Disordered" evidence="7">
    <location>
        <begin position="272"/>
        <end position="295"/>
    </location>
</feature>
<dbReference type="EMBL" id="FQZY01000092">
    <property type="protein sequence ID" value="SHK82643.1"/>
    <property type="molecule type" value="Genomic_DNA"/>
</dbReference>
<dbReference type="InterPro" id="IPR013762">
    <property type="entry name" value="Integrase-like_cat_sf"/>
</dbReference>
<evidence type="ECO:0000256" key="2">
    <source>
        <dbReference type="ARBA" id="ARBA00008857"/>
    </source>
</evidence>
<dbReference type="PANTHER" id="PTHR30349:SF41">
    <property type="entry name" value="INTEGRASE_RECOMBINASE PROTEIN MJ0367-RELATED"/>
    <property type="match status" value="1"/>
</dbReference>
<dbReference type="PANTHER" id="PTHR30349">
    <property type="entry name" value="PHAGE INTEGRASE-RELATED"/>
    <property type="match status" value="1"/>
</dbReference>
<feature type="domain" description="Tyr recombinase" evidence="8">
    <location>
        <begin position="98"/>
        <end position="273"/>
    </location>
</feature>
<dbReference type="Pfam" id="PF13495">
    <property type="entry name" value="Phage_int_SAM_4"/>
    <property type="match status" value="1"/>
</dbReference>
<keyword evidence="11" id="KW-1185">Reference proteome</keyword>
<comment type="function">
    <text evidence="1">Site-specific tyrosine recombinase, which acts by catalyzing the cutting and rejoining of the recombining DNA molecules.</text>
</comment>
<dbReference type="RefSeq" id="WP_073113082.1">
    <property type="nucleotide sequence ID" value="NZ_FQZY01000092.1"/>
</dbReference>
<evidence type="ECO:0000256" key="4">
    <source>
        <dbReference type="ARBA" id="ARBA00023125"/>
    </source>
</evidence>
<evidence type="ECO:0000259" key="9">
    <source>
        <dbReference type="PROSITE" id="PS51900"/>
    </source>
</evidence>
<dbReference type="Proteomes" id="UP000184301">
    <property type="component" value="Unassembled WGS sequence"/>
</dbReference>
<evidence type="ECO:0000313" key="11">
    <source>
        <dbReference type="Proteomes" id="UP000184301"/>
    </source>
</evidence>
<evidence type="ECO:0000256" key="7">
    <source>
        <dbReference type="SAM" id="MobiDB-lite"/>
    </source>
</evidence>
<evidence type="ECO:0000259" key="8">
    <source>
        <dbReference type="PROSITE" id="PS51898"/>
    </source>
</evidence>
<evidence type="ECO:0000256" key="6">
    <source>
        <dbReference type="PROSITE-ProRule" id="PRU01248"/>
    </source>
</evidence>
<keyword evidence="3" id="KW-0229">DNA integration</keyword>
<feature type="domain" description="Core-binding (CB)" evidence="9">
    <location>
        <begin position="1"/>
        <end position="81"/>
    </location>
</feature>
<keyword evidence="5" id="KW-0233">DNA recombination</keyword>
<dbReference type="PROSITE" id="PS51898">
    <property type="entry name" value="TYR_RECOMBINASE"/>
    <property type="match status" value="1"/>
</dbReference>
<dbReference type="InterPro" id="IPR004107">
    <property type="entry name" value="Integrase_SAM-like_N"/>
</dbReference>
<dbReference type="Gene3D" id="1.10.150.130">
    <property type="match status" value="1"/>
</dbReference>
<dbReference type="OrthoDB" id="9801717at2"/>
<dbReference type="Pfam" id="PF00589">
    <property type="entry name" value="Phage_integrase"/>
    <property type="match status" value="1"/>
</dbReference>
<evidence type="ECO:0000256" key="3">
    <source>
        <dbReference type="ARBA" id="ARBA00022908"/>
    </source>
</evidence>
<dbReference type="STRING" id="1121950.SAMN02745243_03808"/>
<dbReference type="InterPro" id="IPR044068">
    <property type="entry name" value="CB"/>
</dbReference>
<dbReference type="AlphaFoldDB" id="A0A1M6VMC0"/>
<dbReference type="GO" id="GO:0003677">
    <property type="term" value="F:DNA binding"/>
    <property type="evidence" value="ECO:0007669"/>
    <property type="project" value="UniProtKB-UniRule"/>
</dbReference>
<dbReference type="SUPFAM" id="SSF56349">
    <property type="entry name" value="DNA breaking-rejoining enzymes"/>
    <property type="match status" value="1"/>
</dbReference>
<feature type="compositionally biased region" description="Basic residues" evidence="7">
    <location>
        <begin position="278"/>
        <end position="287"/>
    </location>
</feature>
<dbReference type="InterPro" id="IPR010998">
    <property type="entry name" value="Integrase_recombinase_N"/>
</dbReference>
<accession>A0A1M6VMC0</accession>
<comment type="similarity">
    <text evidence="2">Belongs to the 'phage' integrase family.</text>
</comment>
<proteinExistence type="inferred from homology"/>
<dbReference type="GO" id="GO:0015074">
    <property type="term" value="P:DNA integration"/>
    <property type="evidence" value="ECO:0007669"/>
    <property type="project" value="UniProtKB-KW"/>
</dbReference>
<evidence type="ECO:0000313" key="10">
    <source>
        <dbReference type="EMBL" id="SHK82643.1"/>
    </source>
</evidence>
<name>A0A1M6VMC0_9FIRM</name>
<dbReference type="Gene3D" id="1.10.443.10">
    <property type="entry name" value="Intergrase catalytic core"/>
    <property type="match status" value="1"/>
</dbReference>
<evidence type="ECO:0000256" key="5">
    <source>
        <dbReference type="ARBA" id="ARBA00023172"/>
    </source>
</evidence>
<sequence length="295" mass="34643">MYEKYFEKLTEECEIRNRSANTSRTYSDNIKRFLIDVGKHPDQLLLDDARQYILKKRREGISAEYCNNINSSLAFFYKHVLHLFWDQEIVPRMKRDYTMPDVLSVEEVERMINTATEVRNKALIALIYSSGLRLNEAARLRPDDIYMSTMQVHVTDTKTHRDRWTILSQTALEYLKEYWYSYNDPRDRLFVSLLAPHMPLKGSGIEIMIRTIARDAGIKKRVYPHLLRHSFATHLLEQGVSIEYFQTLLGHRCPGSTYTYLHIANKTLMGIQSPLDHPKKKRGRPRKTKDGANNE</sequence>
<gene>
    <name evidence="10" type="ORF">SAMN02745243_03808</name>
</gene>
<dbReference type="InterPro" id="IPR011010">
    <property type="entry name" value="DNA_brk_join_enz"/>
</dbReference>
<keyword evidence="4 6" id="KW-0238">DNA-binding</keyword>